<evidence type="ECO:0000256" key="2">
    <source>
        <dbReference type="SAM" id="MobiDB-lite"/>
    </source>
</evidence>
<dbReference type="SMART" id="SM00298">
    <property type="entry name" value="CHROMO"/>
    <property type="match status" value="1"/>
</dbReference>
<proteinExistence type="predicted"/>
<dbReference type="PROSITE" id="PS50013">
    <property type="entry name" value="CHROMO_2"/>
    <property type="match status" value="1"/>
</dbReference>
<dbReference type="OrthoDB" id="4368626at2759"/>
<dbReference type="EMBL" id="JAPQKS010000006">
    <property type="protein sequence ID" value="KAJ5224020.1"/>
    <property type="molecule type" value="Genomic_DNA"/>
</dbReference>
<feature type="compositionally biased region" description="Basic and acidic residues" evidence="2">
    <location>
        <begin position="159"/>
        <end position="178"/>
    </location>
</feature>
<dbReference type="Gene3D" id="2.40.50.40">
    <property type="match status" value="1"/>
</dbReference>
<comment type="caution">
    <text evidence="4">The sequence shown here is derived from an EMBL/GenBank/DDBJ whole genome shotgun (WGS) entry which is preliminary data.</text>
</comment>
<dbReference type="Pfam" id="PF00385">
    <property type="entry name" value="Chromo"/>
    <property type="match status" value="1"/>
</dbReference>
<dbReference type="SUPFAM" id="SSF54160">
    <property type="entry name" value="Chromo domain-like"/>
    <property type="match status" value="1"/>
</dbReference>
<evidence type="ECO:0000313" key="5">
    <source>
        <dbReference type="Proteomes" id="UP001150941"/>
    </source>
</evidence>
<reference evidence="4" key="1">
    <citation type="submission" date="2022-11" db="EMBL/GenBank/DDBJ databases">
        <authorList>
            <person name="Petersen C."/>
        </authorList>
    </citation>
    <scope>NUCLEOTIDE SEQUENCE</scope>
    <source>
        <strain evidence="4">IBT 19713</strain>
    </source>
</reference>
<dbReference type="InterPro" id="IPR016197">
    <property type="entry name" value="Chromo-like_dom_sf"/>
</dbReference>
<dbReference type="CDD" id="cd00024">
    <property type="entry name" value="CD_CSD"/>
    <property type="match status" value="1"/>
</dbReference>
<evidence type="ECO:0000256" key="1">
    <source>
        <dbReference type="ARBA" id="ARBA00011353"/>
    </source>
</evidence>
<dbReference type="GO" id="GO:0006338">
    <property type="term" value="P:chromatin remodeling"/>
    <property type="evidence" value="ECO:0007669"/>
    <property type="project" value="UniProtKB-ARBA"/>
</dbReference>
<protein>
    <recommendedName>
        <fullName evidence="3">Chromo domain-containing protein</fullName>
    </recommendedName>
</protein>
<organism evidence="4 5">
    <name type="scientific">Penicillium chermesinum</name>
    <dbReference type="NCBI Taxonomy" id="63820"/>
    <lineage>
        <taxon>Eukaryota</taxon>
        <taxon>Fungi</taxon>
        <taxon>Dikarya</taxon>
        <taxon>Ascomycota</taxon>
        <taxon>Pezizomycotina</taxon>
        <taxon>Eurotiomycetes</taxon>
        <taxon>Eurotiomycetidae</taxon>
        <taxon>Eurotiales</taxon>
        <taxon>Aspergillaceae</taxon>
        <taxon>Penicillium</taxon>
    </lineage>
</organism>
<sequence length="248" mass="28865">MHQWPLAIPAIQMALNSSLKTPTGMTPHQQLYGMELRQPWDLLRQAAQPDKTFSARVDAETAIKFAAMAMKKRYDAQHAPIHFTEGQLVYLRLRTAYDIPANVGLPRKLAQKYAGPFKVLRRVGKPAYHLELPADDARWRRIHPVISVAYLEPAPQGDDPWKRSPEEGEHRPTTDDRFPQDTVYEVEELLNKRVRHARGRQRKDGTRRLITEYLVRWTNRPETEDEWVNVEDLIGCAELIREYDERHA</sequence>
<dbReference type="Gene3D" id="3.30.420.10">
    <property type="entry name" value="Ribonuclease H-like superfamily/Ribonuclease H"/>
    <property type="match status" value="1"/>
</dbReference>
<feature type="domain" description="Chromo" evidence="3">
    <location>
        <begin position="184"/>
        <end position="248"/>
    </location>
</feature>
<dbReference type="Pfam" id="PF24626">
    <property type="entry name" value="SH3_Tf2-1"/>
    <property type="match status" value="1"/>
</dbReference>
<evidence type="ECO:0000259" key="3">
    <source>
        <dbReference type="PROSITE" id="PS50013"/>
    </source>
</evidence>
<dbReference type="GeneID" id="83205161"/>
<dbReference type="AlphaFoldDB" id="A0A9W9NPZ1"/>
<dbReference type="InterPro" id="IPR036397">
    <property type="entry name" value="RNaseH_sf"/>
</dbReference>
<feature type="region of interest" description="Disordered" evidence="2">
    <location>
        <begin position="156"/>
        <end position="178"/>
    </location>
</feature>
<dbReference type="InterPro" id="IPR000953">
    <property type="entry name" value="Chromo/chromo_shadow_dom"/>
</dbReference>
<dbReference type="GO" id="GO:0003676">
    <property type="term" value="F:nucleic acid binding"/>
    <property type="evidence" value="ECO:0007669"/>
    <property type="project" value="InterPro"/>
</dbReference>
<evidence type="ECO:0000313" key="4">
    <source>
        <dbReference type="EMBL" id="KAJ5224020.1"/>
    </source>
</evidence>
<comment type="subunit">
    <text evidence="1">Component of the NuA4 histone acetyltransferase complex.</text>
</comment>
<gene>
    <name evidence="4" type="ORF">N7468_008562</name>
</gene>
<reference evidence="4" key="2">
    <citation type="journal article" date="2023" name="IMA Fungus">
        <title>Comparative genomic study of the Penicillium genus elucidates a diverse pangenome and 15 lateral gene transfer events.</title>
        <authorList>
            <person name="Petersen C."/>
            <person name="Sorensen T."/>
            <person name="Nielsen M.R."/>
            <person name="Sondergaard T.E."/>
            <person name="Sorensen J.L."/>
            <person name="Fitzpatrick D.A."/>
            <person name="Frisvad J.C."/>
            <person name="Nielsen K.L."/>
        </authorList>
    </citation>
    <scope>NUCLEOTIDE SEQUENCE</scope>
    <source>
        <strain evidence="4">IBT 19713</strain>
    </source>
</reference>
<keyword evidence="5" id="KW-1185">Reference proteome</keyword>
<accession>A0A9W9NPZ1</accession>
<name>A0A9W9NPZ1_9EURO</name>
<dbReference type="InterPro" id="IPR056924">
    <property type="entry name" value="SH3_Tf2-1"/>
</dbReference>
<dbReference type="Proteomes" id="UP001150941">
    <property type="component" value="Unassembled WGS sequence"/>
</dbReference>
<dbReference type="RefSeq" id="XP_058328203.1">
    <property type="nucleotide sequence ID" value="XM_058477858.1"/>
</dbReference>
<dbReference type="InterPro" id="IPR023780">
    <property type="entry name" value="Chromo_domain"/>
</dbReference>